<evidence type="ECO:0000256" key="1">
    <source>
        <dbReference type="SAM" id="SignalP"/>
    </source>
</evidence>
<dbReference type="OrthoDB" id="3485059at2759"/>
<name>A0A0C9MDE3_9FUNG</name>
<dbReference type="Gene3D" id="1.20.1280.140">
    <property type="match status" value="1"/>
</dbReference>
<feature type="signal peptide" evidence="1">
    <location>
        <begin position="1"/>
        <end position="19"/>
    </location>
</feature>
<keyword evidence="1" id="KW-0732">Signal</keyword>
<sequence length="129" mass="13551">MRCFPTLIIAATLAKSVVSAPVHLCCCSTCHFDGTVTAKEADAVIATVNTFVPQATATLSSIFTKKPEFDAILLATALVKSEIKSLDTQTKVLDACLIDKTSPSYVAAVNALVTQISSSFASTMIAYSI</sequence>
<feature type="chain" id="PRO_5002199451" evidence="1">
    <location>
        <begin position="20"/>
        <end position="129"/>
    </location>
</feature>
<dbReference type="InterPro" id="IPR021054">
    <property type="entry name" value="Cell_wall_mannoprotein_1"/>
</dbReference>
<dbReference type="EMBL" id="DF836377">
    <property type="protein sequence ID" value="GAN05324.1"/>
    <property type="molecule type" value="Genomic_DNA"/>
</dbReference>
<proteinExistence type="predicted"/>
<evidence type="ECO:0000313" key="2">
    <source>
        <dbReference type="EMBL" id="GAN05324.1"/>
    </source>
</evidence>
<keyword evidence="3" id="KW-1185">Reference proteome</keyword>
<organism evidence="2">
    <name type="scientific">Mucor ambiguus</name>
    <dbReference type="NCBI Taxonomy" id="91626"/>
    <lineage>
        <taxon>Eukaryota</taxon>
        <taxon>Fungi</taxon>
        <taxon>Fungi incertae sedis</taxon>
        <taxon>Mucoromycota</taxon>
        <taxon>Mucoromycotina</taxon>
        <taxon>Mucoromycetes</taxon>
        <taxon>Mucorales</taxon>
        <taxon>Mucorineae</taxon>
        <taxon>Mucoraceae</taxon>
        <taxon>Mucor</taxon>
    </lineage>
</organism>
<dbReference type="Pfam" id="PF12296">
    <property type="entry name" value="HsbA"/>
    <property type="match status" value="1"/>
</dbReference>
<dbReference type="AlphaFoldDB" id="A0A0C9MDE3"/>
<evidence type="ECO:0000313" key="3">
    <source>
        <dbReference type="Proteomes" id="UP000053815"/>
    </source>
</evidence>
<protein>
    <submittedName>
        <fullName evidence="2">Uncharacterized protein</fullName>
    </submittedName>
</protein>
<reference evidence="2" key="1">
    <citation type="submission" date="2014-09" db="EMBL/GenBank/DDBJ databases">
        <title>Draft genome sequence of an oleaginous Mucoromycotina fungus Mucor ambiguus NBRC6742.</title>
        <authorList>
            <person name="Takeda I."/>
            <person name="Yamane N."/>
            <person name="Morita T."/>
            <person name="Tamano K."/>
            <person name="Machida M."/>
            <person name="Baker S."/>
            <person name="Koike H."/>
        </authorList>
    </citation>
    <scope>NUCLEOTIDE SEQUENCE</scope>
    <source>
        <strain evidence="2">NBRC 6742</strain>
    </source>
</reference>
<gene>
    <name evidence="2" type="ORF">MAM1_0088c04794</name>
</gene>
<accession>A0A0C9MDE3</accession>
<dbReference type="Proteomes" id="UP000053815">
    <property type="component" value="Unassembled WGS sequence"/>
</dbReference>